<dbReference type="Gene3D" id="3.30.160.70">
    <property type="entry name" value="Methylated DNA-protein cysteine methyltransferase domain"/>
    <property type="match status" value="1"/>
</dbReference>
<keyword evidence="3 8" id="KW-0489">Methyltransferase</keyword>
<keyword evidence="4 8" id="KW-0808">Transferase</keyword>
<evidence type="ECO:0000256" key="5">
    <source>
        <dbReference type="ARBA" id="ARBA00022763"/>
    </source>
</evidence>
<feature type="active site" description="Nucleophile; methyl group acceptor" evidence="8">
    <location>
        <position position="122"/>
    </location>
</feature>
<dbReference type="GO" id="GO:0032259">
    <property type="term" value="P:methylation"/>
    <property type="evidence" value="ECO:0007669"/>
    <property type="project" value="UniProtKB-KW"/>
</dbReference>
<feature type="domain" description="Methylated-DNA-[protein]-cysteine S-methyltransferase DNA binding" evidence="9">
    <location>
        <begin position="71"/>
        <end position="151"/>
    </location>
</feature>
<dbReference type="PROSITE" id="PS00374">
    <property type="entry name" value="MGMT"/>
    <property type="match status" value="1"/>
</dbReference>
<keyword evidence="12" id="KW-1185">Reference proteome</keyword>
<dbReference type="GO" id="GO:0003908">
    <property type="term" value="F:methylated-DNA-[protein]-cysteine S-methyltransferase activity"/>
    <property type="evidence" value="ECO:0007669"/>
    <property type="project" value="UniProtKB-EC"/>
</dbReference>
<dbReference type="InterPro" id="IPR008332">
    <property type="entry name" value="MethylG_MeTrfase_N"/>
</dbReference>
<keyword evidence="5 8" id="KW-0227">DNA damage</keyword>
<evidence type="ECO:0000256" key="4">
    <source>
        <dbReference type="ARBA" id="ARBA00022679"/>
    </source>
</evidence>
<dbReference type="InterPro" id="IPR036217">
    <property type="entry name" value="MethylDNA_cys_MeTrfase_DNAb"/>
</dbReference>
<evidence type="ECO:0000313" key="12">
    <source>
        <dbReference type="Proteomes" id="UP001597506"/>
    </source>
</evidence>
<dbReference type="SUPFAM" id="SSF46767">
    <property type="entry name" value="Methylated DNA-protein cysteine methyltransferase, C-terminal domain"/>
    <property type="match status" value="1"/>
</dbReference>
<dbReference type="Pfam" id="PF01035">
    <property type="entry name" value="DNA_binding_1"/>
    <property type="match status" value="1"/>
</dbReference>
<name>A0ABW5RMB7_9BACI</name>
<comment type="caution">
    <text evidence="11">The sequence shown here is derived from an EMBL/GenBank/DDBJ whole genome shotgun (WGS) entry which is preliminary data.</text>
</comment>
<dbReference type="RefSeq" id="WP_377932758.1">
    <property type="nucleotide sequence ID" value="NZ_JBHUMF010000008.1"/>
</dbReference>
<keyword evidence="6 8" id="KW-0234">DNA repair</keyword>
<dbReference type="EMBL" id="JBHUMF010000008">
    <property type="protein sequence ID" value="MFD2679820.1"/>
    <property type="molecule type" value="Genomic_DNA"/>
</dbReference>
<dbReference type="HAMAP" id="MF_00772">
    <property type="entry name" value="OGT"/>
    <property type="match status" value="1"/>
</dbReference>
<dbReference type="Pfam" id="PF02870">
    <property type="entry name" value="Methyltransf_1N"/>
    <property type="match status" value="1"/>
</dbReference>
<dbReference type="Gene3D" id="1.10.10.10">
    <property type="entry name" value="Winged helix-like DNA-binding domain superfamily/Winged helix DNA-binding domain"/>
    <property type="match status" value="1"/>
</dbReference>
<dbReference type="CDD" id="cd06445">
    <property type="entry name" value="ATase"/>
    <property type="match status" value="1"/>
</dbReference>
<keyword evidence="2 8" id="KW-0963">Cytoplasm</keyword>
<dbReference type="NCBIfam" id="TIGR00589">
    <property type="entry name" value="ogt"/>
    <property type="match status" value="1"/>
</dbReference>
<feature type="domain" description="Methylguanine DNA methyltransferase ribonuclease-like" evidence="10">
    <location>
        <begin position="7"/>
        <end position="66"/>
    </location>
</feature>
<organism evidence="11 12">
    <name type="scientific">Bacillus seohaeanensis</name>
    <dbReference type="NCBI Taxonomy" id="284580"/>
    <lineage>
        <taxon>Bacteria</taxon>
        <taxon>Bacillati</taxon>
        <taxon>Bacillota</taxon>
        <taxon>Bacilli</taxon>
        <taxon>Bacillales</taxon>
        <taxon>Bacillaceae</taxon>
        <taxon>Bacillus</taxon>
    </lineage>
</organism>
<evidence type="ECO:0000259" key="9">
    <source>
        <dbReference type="Pfam" id="PF01035"/>
    </source>
</evidence>
<evidence type="ECO:0000256" key="2">
    <source>
        <dbReference type="ARBA" id="ARBA00022490"/>
    </source>
</evidence>
<evidence type="ECO:0000256" key="1">
    <source>
        <dbReference type="ARBA" id="ARBA00001286"/>
    </source>
</evidence>
<evidence type="ECO:0000256" key="6">
    <source>
        <dbReference type="ARBA" id="ARBA00023204"/>
    </source>
</evidence>
<dbReference type="InterPro" id="IPR036631">
    <property type="entry name" value="MGMT_N_sf"/>
</dbReference>
<dbReference type="InterPro" id="IPR036388">
    <property type="entry name" value="WH-like_DNA-bd_sf"/>
</dbReference>
<comment type="catalytic activity">
    <reaction evidence="7 8">
        <text>a 6-O-methyl-2'-deoxyguanosine in DNA + L-cysteinyl-[protein] = S-methyl-L-cysteinyl-[protein] + a 2'-deoxyguanosine in DNA</text>
        <dbReference type="Rhea" id="RHEA:24000"/>
        <dbReference type="Rhea" id="RHEA-COMP:10131"/>
        <dbReference type="Rhea" id="RHEA-COMP:10132"/>
        <dbReference type="Rhea" id="RHEA-COMP:11367"/>
        <dbReference type="Rhea" id="RHEA-COMP:11368"/>
        <dbReference type="ChEBI" id="CHEBI:29950"/>
        <dbReference type="ChEBI" id="CHEBI:82612"/>
        <dbReference type="ChEBI" id="CHEBI:85445"/>
        <dbReference type="ChEBI" id="CHEBI:85448"/>
        <dbReference type="EC" id="2.1.1.63"/>
    </reaction>
</comment>
<dbReference type="InterPro" id="IPR014048">
    <property type="entry name" value="MethylDNA_cys_MeTrfase_DNA-bd"/>
</dbReference>
<gene>
    <name evidence="11" type="ORF">ACFSUL_03535</name>
</gene>
<dbReference type="PANTHER" id="PTHR10815:SF5">
    <property type="entry name" value="METHYLATED-DNA--PROTEIN-CYSTEINE METHYLTRANSFERASE"/>
    <property type="match status" value="1"/>
</dbReference>
<protein>
    <recommendedName>
        <fullName evidence="8">Methylated-DNA--protein-cysteine methyltransferase</fullName>
        <ecNumber evidence="8">2.1.1.63</ecNumber>
    </recommendedName>
    <alternativeName>
        <fullName evidence="8">6-O-methylguanine-DNA methyltransferase</fullName>
        <shortName evidence="8">MGMT</shortName>
    </alternativeName>
    <alternativeName>
        <fullName evidence="8">O-6-methylguanine-DNA-alkyltransferase</fullName>
    </alternativeName>
</protein>
<dbReference type="PANTHER" id="PTHR10815">
    <property type="entry name" value="METHYLATED-DNA--PROTEIN-CYSTEINE METHYLTRANSFERASE"/>
    <property type="match status" value="1"/>
</dbReference>
<evidence type="ECO:0000256" key="3">
    <source>
        <dbReference type="ARBA" id="ARBA00022603"/>
    </source>
</evidence>
<evidence type="ECO:0000256" key="7">
    <source>
        <dbReference type="ARBA" id="ARBA00049348"/>
    </source>
</evidence>
<comment type="miscellaneous">
    <text evidence="8">This enzyme catalyzes only one turnover and therefore is not strictly catalytic. According to one definition, an enzyme is a biocatalyst that acts repeatedly and over many reaction cycles.</text>
</comment>
<evidence type="ECO:0000259" key="10">
    <source>
        <dbReference type="Pfam" id="PF02870"/>
    </source>
</evidence>
<evidence type="ECO:0000256" key="8">
    <source>
        <dbReference type="HAMAP-Rule" id="MF_00772"/>
    </source>
</evidence>
<comment type="similarity">
    <text evidence="8">Belongs to the MGMT family.</text>
</comment>
<reference evidence="12" key="1">
    <citation type="journal article" date="2019" name="Int. J. Syst. Evol. Microbiol.">
        <title>The Global Catalogue of Microorganisms (GCM) 10K type strain sequencing project: providing services to taxonomists for standard genome sequencing and annotation.</title>
        <authorList>
            <consortium name="The Broad Institute Genomics Platform"/>
            <consortium name="The Broad Institute Genome Sequencing Center for Infectious Disease"/>
            <person name="Wu L."/>
            <person name="Ma J."/>
        </authorList>
    </citation>
    <scope>NUCLEOTIDE SEQUENCE [LARGE SCALE GENOMIC DNA]</scope>
    <source>
        <strain evidence="12">KCTC 3913</strain>
    </source>
</reference>
<proteinExistence type="inferred from homology"/>
<dbReference type="SUPFAM" id="SSF53155">
    <property type="entry name" value="Methylated DNA-protein cysteine methyltransferase domain"/>
    <property type="match status" value="1"/>
</dbReference>
<accession>A0ABW5RMB7</accession>
<sequence>MPQDTIIIDSPVGNLEISADDTGLIRVEFVTNNVTEESENPILIETKKQLDEFFSGQRKEFDLPLHIKGTAFQKQVWEVLKTIPYGGILSYQQVAERIQNPKAVRAVGQANKSNKFPIIIPCHRVIGKNKKLTGYAGKQVDKKEILLSLEKK</sequence>
<evidence type="ECO:0000313" key="11">
    <source>
        <dbReference type="EMBL" id="MFD2679820.1"/>
    </source>
</evidence>
<comment type="catalytic activity">
    <reaction evidence="1 8">
        <text>a 4-O-methyl-thymidine in DNA + L-cysteinyl-[protein] = a thymidine in DNA + S-methyl-L-cysteinyl-[protein]</text>
        <dbReference type="Rhea" id="RHEA:53428"/>
        <dbReference type="Rhea" id="RHEA-COMP:10131"/>
        <dbReference type="Rhea" id="RHEA-COMP:10132"/>
        <dbReference type="Rhea" id="RHEA-COMP:13555"/>
        <dbReference type="Rhea" id="RHEA-COMP:13556"/>
        <dbReference type="ChEBI" id="CHEBI:29950"/>
        <dbReference type="ChEBI" id="CHEBI:82612"/>
        <dbReference type="ChEBI" id="CHEBI:137386"/>
        <dbReference type="ChEBI" id="CHEBI:137387"/>
        <dbReference type="EC" id="2.1.1.63"/>
    </reaction>
</comment>
<dbReference type="EC" id="2.1.1.63" evidence="8"/>
<dbReference type="InterPro" id="IPR023546">
    <property type="entry name" value="MGMT"/>
</dbReference>
<dbReference type="Proteomes" id="UP001597506">
    <property type="component" value="Unassembled WGS sequence"/>
</dbReference>
<dbReference type="InterPro" id="IPR001497">
    <property type="entry name" value="MethylDNA_cys_MeTrfase_AS"/>
</dbReference>
<comment type="subcellular location">
    <subcellularLocation>
        <location evidence="8">Cytoplasm</location>
    </subcellularLocation>
</comment>
<comment type="function">
    <text evidence="8">Involved in the cellular defense against the biological effects of O6-methylguanine (O6-MeG) and O4-methylthymine (O4-MeT) in DNA. Repairs the methylated nucleobase in DNA by stoichiometrically transferring the methyl group to a cysteine residue in the enzyme. This is a suicide reaction: the enzyme is irreversibly inactivated.</text>
</comment>